<dbReference type="Proteomes" id="UP000714275">
    <property type="component" value="Unassembled WGS sequence"/>
</dbReference>
<dbReference type="AlphaFoldDB" id="A0A9P6ZUN6"/>
<feature type="compositionally biased region" description="Polar residues" evidence="1">
    <location>
        <begin position="310"/>
        <end position="319"/>
    </location>
</feature>
<feature type="region of interest" description="Disordered" evidence="1">
    <location>
        <begin position="681"/>
        <end position="765"/>
    </location>
</feature>
<feature type="compositionally biased region" description="Low complexity" evidence="1">
    <location>
        <begin position="268"/>
        <end position="281"/>
    </location>
</feature>
<feature type="compositionally biased region" description="Polar residues" evidence="1">
    <location>
        <begin position="78"/>
        <end position="88"/>
    </location>
</feature>
<feature type="compositionally biased region" description="Low complexity" evidence="1">
    <location>
        <begin position="142"/>
        <end position="186"/>
    </location>
</feature>
<comment type="caution">
    <text evidence="2">The sequence shown here is derived from an EMBL/GenBank/DDBJ whole genome shotgun (WGS) entry which is preliminary data.</text>
</comment>
<keyword evidence="3" id="KW-1185">Reference proteome</keyword>
<evidence type="ECO:0000313" key="3">
    <source>
        <dbReference type="Proteomes" id="UP000714275"/>
    </source>
</evidence>
<organism evidence="2 3">
    <name type="scientific">Suillus placidus</name>
    <dbReference type="NCBI Taxonomy" id="48579"/>
    <lineage>
        <taxon>Eukaryota</taxon>
        <taxon>Fungi</taxon>
        <taxon>Dikarya</taxon>
        <taxon>Basidiomycota</taxon>
        <taxon>Agaricomycotina</taxon>
        <taxon>Agaricomycetes</taxon>
        <taxon>Agaricomycetidae</taxon>
        <taxon>Boletales</taxon>
        <taxon>Suillineae</taxon>
        <taxon>Suillaceae</taxon>
        <taxon>Suillus</taxon>
    </lineage>
</organism>
<name>A0A9P6ZUN6_9AGAM</name>
<feature type="region of interest" description="Disordered" evidence="1">
    <location>
        <begin position="67"/>
        <end position="88"/>
    </location>
</feature>
<feature type="region of interest" description="Disordered" evidence="1">
    <location>
        <begin position="383"/>
        <end position="434"/>
    </location>
</feature>
<dbReference type="EMBL" id="JABBWD010000024">
    <property type="protein sequence ID" value="KAG1776826.1"/>
    <property type="molecule type" value="Genomic_DNA"/>
</dbReference>
<evidence type="ECO:0000313" key="2">
    <source>
        <dbReference type="EMBL" id="KAG1776826.1"/>
    </source>
</evidence>
<feature type="compositionally biased region" description="Polar residues" evidence="1">
    <location>
        <begin position="188"/>
        <end position="201"/>
    </location>
</feature>
<sequence>MHPQLDPLRRADLDPMTSSQLEVLLTHSIAPPGSRSSDLSLGSSPITSASLTSASPALLHTQSLAPSTAHSLAPTPTHPHSLTSSPHLGFSNNGSTNFAPLSLSLGTDALTIKLPPHSGVADSLSLKLNTDMKLGSDMHPLSSNKSRTSSSSSPRPSVSAGSSQAQSYTTTTSSGSSRPSFSTASSLADGTNFSQRLSFGASQSQRPSFSSSTSQRPTFSSTSQRPSFSGGSARRPTFSASSVLNEPFFDDEREGQGSVGHPANMGTSRENSGSSSSSAFSLPHTLTRPKSVVGSDTASTSPPASGGWPSMSSPLQTSPKSVVLAHSILNSDLSNKSQSRWGASEVESNQGSMPAKLEAKLERSGNTDVTATALGSLGLRRSKALASKAAEKNKTSSPNPKPTSPSPQKQTSPQKPSQASSRRQPGPIALPPPCTFTLPHPAVLSPYLPPHPHSPMYHAGYPPSHPMSPLHHPGVRSPIHHPAISPLHSPYHMHYGVITPHGLPPITPSMPPFTFLQPTDGRVITTEQQSSNDGSYRGQAAEGRTEAPPPSSPYHLPPHSQIPYSSHLPSHMFSPGIPLSPGIMVPISTGYPSSVTMVPLTPGGVPMTPGVTITPGAFWPQAPWINPAPGAPVHADEQWHNHGHPPNSGGDYFPPQGGPDNDIGYFPPVCSIAKEIFKEGSEFHSSEQEGESQSRGSSACAGMVSPTPKSMQEGHHIDSNRGHREARRTASPQPNRFTTTEGGHVPRRAGLIHRPDSDPSNVGQR</sequence>
<feature type="region of interest" description="Disordered" evidence="1">
    <location>
        <begin position="333"/>
        <end position="354"/>
    </location>
</feature>
<feature type="region of interest" description="Disordered" evidence="1">
    <location>
        <begin position="135"/>
        <end position="319"/>
    </location>
</feature>
<accession>A0A9P6ZUN6</accession>
<gene>
    <name evidence="2" type="ORF">EV702DRAFT_1106803</name>
</gene>
<dbReference type="OrthoDB" id="1049195at2759"/>
<feature type="region of interest" description="Disordered" evidence="1">
    <location>
        <begin position="526"/>
        <end position="558"/>
    </location>
</feature>
<feature type="compositionally biased region" description="Polar residues" evidence="1">
    <location>
        <begin position="294"/>
        <end position="303"/>
    </location>
</feature>
<feature type="compositionally biased region" description="Pro residues" evidence="1">
    <location>
        <begin position="547"/>
        <end position="556"/>
    </location>
</feature>
<feature type="compositionally biased region" description="Low complexity" evidence="1">
    <location>
        <begin position="406"/>
        <end position="421"/>
    </location>
</feature>
<proteinExistence type="predicted"/>
<feature type="region of interest" description="Disordered" evidence="1">
    <location>
        <begin position="634"/>
        <end position="665"/>
    </location>
</feature>
<protein>
    <submittedName>
        <fullName evidence="2">Uncharacterized protein</fullName>
    </submittedName>
</protein>
<feature type="compositionally biased region" description="Basic and acidic residues" evidence="1">
    <location>
        <begin position="712"/>
        <end position="723"/>
    </location>
</feature>
<feature type="compositionally biased region" description="Polar residues" evidence="1">
    <location>
        <begin position="730"/>
        <end position="741"/>
    </location>
</feature>
<evidence type="ECO:0000256" key="1">
    <source>
        <dbReference type="SAM" id="MobiDB-lite"/>
    </source>
</evidence>
<feature type="compositionally biased region" description="Polar residues" evidence="1">
    <location>
        <begin position="333"/>
        <end position="352"/>
    </location>
</feature>
<reference evidence="2" key="1">
    <citation type="journal article" date="2020" name="New Phytol.">
        <title>Comparative genomics reveals dynamic genome evolution in host specialist ectomycorrhizal fungi.</title>
        <authorList>
            <person name="Lofgren L.A."/>
            <person name="Nguyen N.H."/>
            <person name="Vilgalys R."/>
            <person name="Ruytinx J."/>
            <person name="Liao H.L."/>
            <person name="Branco S."/>
            <person name="Kuo A."/>
            <person name="LaButti K."/>
            <person name="Lipzen A."/>
            <person name="Andreopoulos W."/>
            <person name="Pangilinan J."/>
            <person name="Riley R."/>
            <person name="Hundley H."/>
            <person name="Na H."/>
            <person name="Barry K."/>
            <person name="Grigoriev I.V."/>
            <person name="Stajich J.E."/>
            <person name="Kennedy P.G."/>
        </authorList>
    </citation>
    <scope>NUCLEOTIDE SEQUENCE</scope>
    <source>
        <strain evidence="2">DOB743</strain>
    </source>
</reference>
<feature type="compositionally biased region" description="Low complexity" evidence="1">
    <location>
        <begin position="202"/>
        <end position="225"/>
    </location>
</feature>